<dbReference type="InterPro" id="IPR032710">
    <property type="entry name" value="NTF2-like_dom_sf"/>
</dbReference>
<keyword evidence="1" id="KW-0732">Signal</keyword>
<organism evidence="3 4">
    <name type="scientific">Rhizobium oryziradicis</name>
    <dbReference type="NCBI Taxonomy" id="1867956"/>
    <lineage>
        <taxon>Bacteria</taxon>
        <taxon>Pseudomonadati</taxon>
        <taxon>Pseudomonadota</taxon>
        <taxon>Alphaproteobacteria</taxon>
        <taxon>Hyphomicrobiales</taxon>
        <taxon>Rhizobiaceae</taxon>
        <taxon>Rhizobium/Agrobacterium group</taxon>
        <taxon>Rhizobium</taxon>
    </lineage>
</organism>
<dbReference type="STRING" id="1867956.BJF95_02435"/>
<reference evidence="3 4" key="1">
    <citation type="submission" date="2016-09" db="EMBL/GenBank/DDBJ databases">
        <title>Rhizobium oryziradicis sp. nov., isolated from the root of rice.</title>
        <authorList>
            <person name="Zhao J."/>
            <person name="Zhang X."/>
        </authorList>
    </citation>
    <scope>NUCLEOTIDE SEQUENCE [LARGE SCALE GENOMIC DNA]</scope>
    <source>
        <strain evidence="3 4">N19</strain>
    </source>
</reference>
<sequence length="165" mass="18316">MADMKFAVVALVASLGFGGAAFAQEAVVGVKNADQLFTSKDPALNHNKQVTYKIITVLLEANHWDQADQYLTARYIQHNPNAASGRQGVVDYFTKVLKVKPTPIPSKTKTQIVSVVAEGDIVTVAYPREMKDPKDPTKTYSTTWFDSWRFKDGKADEHWDSALKP</sequence>
<feature type="domain" description="SnoaL-like" evidence="2">
    <location>
        <begin position="59"/>
        <end position="158"/>
    </location>
</feature>
<feature type="chain" id="PRO_5012683496" description="SnoaL-like domain-containing protein" evidence="1">
    <location>
        <begin position="24"/>
        <end position="165"/>
    </location>
</feature>
<accession>A0A1Q8ZVS9</accession>
<gene>
    <name evidence="3" type="ORF">BJF95_02435</name>
</gene>
<keyword evidence="4" id="KW-1185">Reference proteome</keyword>
<comment type="caution">
    <text evidence="3">The sequence shown here is derived from an EMBL/GenBank/DDBJ whole genome shotgun (WGS) entry which is preliminary data.</text>
</comment>
<evidence type="ECO:0000259" key="2">
    <source>
        <dbReference type="Pfam" id="PF12680"/>
    </source>
</evidence>
<protein>
    <recommendedName>
        <fullName evidence="2">SnoaL-like domain-containing protein</fullName>
    </recommendedName>
</protein>
<dbReference type="Gene3D" id="3.10.450.50">
    <property type="match status" value="1"/>
</dbReference>
<evidence type="ECO:0000313" key="4">
    <source>
        <dbReference type="Proteomes" id="UP000186894"/>
    </source>
</evidence>
<dbReference type="SUPFAM" id="SSF54427">
    <property type="entry name" value="NTF2-like"/>
    <property type="match status" value="1"/>
</dbReference>
<name>A0A1Q8ZVS9_9HYPH</name>
<dbReference type="EMBL" id="MKIM01000022">
    <property type="protein sequence ID" value="OLP46039.1"/>
    <property type="molecule type" value="Genomic_DNA"/>
</dbReference>
<evidence type="ECO:0000256" key="1">
    <source>
        <dbReference type="SAM" id="SignalP"/>
    </source>
</evidence>
<dbReference type="Pfam" id="PF12680">
    <property type="entry name" value="SnoaL_2"/>
    <property type="match status" value="1"/>
</dbReference>
<evidence type="ECO:0000313" key="3">
    <source>
        <dbReference type="EMBL" id="OLP46039.1"/>
    </source>
</evidence>
<dbReference type="Proteomes" id="UP000186894">
    <property type="component" value="Unassembled WGS sequence"/>
</dbReference>
<dbReference type="InterPro" id="IPR037401">
    <property type="entry name" value="SnoaL-like"/>
</dbReference>
<dbReference type="AlphaFoldDB" id="A0A1Q8ZVS9"/>
<feature type="signal peptide" evidence="1">
    <location>
        <begin position="1"/>
        <end position="23"/>
    </location>
</feature>
<proteinExistence type="predicted"/>